<feature type="domain" description="Saccharopine dehydrogenase NADP binding" evidence="1">
    <location>
        <begin position="5"/>
        <end position="127"/>
    </location>
</feature>
<reference evidence="3" key="1">
    <citation type="journal article" date="2014" name="Int. J. Syst. Evol. Microbiol.">
        <title>Complete genome sequence of Corynebacterium casei LMG S-19264T (=DSM 44701T), isolated from a smear-ripened cheese.</title>
        <authorList>
            <consortium name="US DOE Joint Genome Institute (JGI-PGF)"/>
            <person name="Walter F."/>
            <person name="Albersmeier A."/>
            <person name="Kalinowski J."/>
            <person name="Ruckert C."/>
        </authorList>
    </citation>
    <scope>NUCLEOTIDE SEQUENCE</scope>
    <source>
        <strain evidence="3">NBRC 108769</strain>
    </source>
</reference>
<reference evidence="3" key="2">
    <citation type="submission" date="2023-01" db="EMBL/GenBank/DDBJ databases">
        <title>Draft genome sequence of Portibacter lacus strain NBRC 108769.</title>
        <authorList>
            <person name="Sun Q."/>
            <person name="Mori K."/>
        </authorList>
    </citation>
    <scope>NUCLEOTIDE SEQUENCE</scope>
    <source>
        <strain evidence="3">NBRC 108769</strain>
    </source>
</reference>
<dbReference type="EMBL" id="BSOH01000012">
    <property type="protein sequence ID" value="GLR17494.1"/>
    <property type="molecule type" value="Genomic_DNA"/>
</dbReference>
<dbReference type="Gene3D" id="3.30.360.10">
    <property type="entry name" value="Dihydrodipicolinate Reductase, domain 2"/>
    <property type="match status" value="1"/>
</dbReference>
<dbReference type="Pfam" id="PF03435">
    <property type="entry name" value="Sacchrp_dh_NADP"/>
    <property type="match status" value="1"/>
</dbReference>
<protein>
    <recommendedName>
        <fullName evidence="5">Saccharopine dehydrogenase</fullName>
    </recommendedName>
</protein>
<dbReference type="SUPFAM" id="SSF51735">
    <property type="entry name" value="NAD(P)-binding Rossmann-fold domains"/>
    <property type="match status" value="1"/>
</dbReference>
<gene>
    <name evidence="3" type="ORF">GCM10007940_21090</name>
</gene>
<evidence type="ECO:0000313" key="4">
    <source>
        <dbReference type="Proteomes" id="UP001156666"/>
    </source>
</evidence>
<keyword evidence="4" id="KW-1185">Reference proteome</keyword>
<evidence type="ECO:0000313" key="3">
    <source>
        <dbReference type="EMBL" id="GLR17494.1"/>
    </source>
</evidence>
<dbReference type="InterPro" id="IPR005097">
    <property type="entry name" value="Sacchrp_dh_NADP-bd"/>
</dbReference>
<dbReference type="SUPFAM" id="SSF55347">
    <property type="entry name" value="Glyceraldehyde-3-phosphate dehydrogenase-like, C-terminal domain"/>
    <property type="match status" value="1"/>
</dbReference>
<evidence type="ECO:0000259" key="1">
    <source>
        <dbReference type="Pfam" id="PF03435"/>
    </source>
</evidence>
<dbReference type="InterPro" id="IPR036291">
    <property type="entry name" value="NAD(P)-bd_dom_sf"/>
</dbReference>
<dbReference type="InterPro" id="IPR032095">
    <property type="entry name" value="Sacchrp_dh-like_C"/>
</dbReference>
<sequence>MNPTIVICGAGGIGRAAALILACNSAMKPTIYIGDINERSLRESMNWIIEGKTRDLSIKSFLMPLEHSNEEMDTVFSEADVILDCLPGSQAPRIAKLATDNNAHYANLTEYVKETDDIIKLAENAEQGFLLQTGIAPGYVNVLGCALYNEFKECYGNDKLERMKMRVGALSQSANAPSYYAYTWSPIGVATEYVKDAIVVIDHQKKLIPSLTGVERIIINGETFEDSYTSGGAANLPNALATKVRNLDYKTLRFPGHYDWVKESLGKLSDSKDKSLALDEFMRANIPSVENDRIVMYSYVSGYDRDGVLRAIDRAYDIPPTVIGNQTLRAIQATTASALCEAAYYLLKNKPKGVVVQSDLDPIDFLNGPYVSGVYGKFTK</sequence>
<dbReference type="Proteomes" id="UP001156666">
    <property type="component" value="Unassembled WGS sequence"/>
</dbReference>
<proteinExistence type="predicted"/>
<evidence type="ECO:0000259" key="2">
    <source>
        <dbReference type="Pfam" id="PF16653"/>
    </source>
</evidence>
<feature type="domain" description="Saccharopine dehydrogenase-like C-terminal" evidence="2">
    <location>
        <begin position="134"/>
        <end position="268"/>
    </location>
</feature>
<evidence type="ECO:0008006" key="5">
    <source>
        <dbReference type="Google" id="ProtNLM"/>
    </source>
</evidence>
<comment type="caution">
    <text evidence="3">The sequence shown here is derived from an EMBL/GenBank/DDBJ whole genome shotgun (WGS) entry which is preliminary data.</text>
</comment>
<name>A0AA37SPK0_9BACT</name>
<accession>A0AA37SPK0</accession>
<dbReference type="AlphaFoldDB" id="A0AA37SPK0"/>
<dbReference type="Gene3D" id="3.40.50.720">
    <property type="entry name" value="NAD(P)-binding Rossmann-like Domain"/>
    <property type="match status" value="1"/>
</dbReference>
<dbReference type="RefSeq" id="WP_235295144.1">
    <property type="nucleotide sequence ID" value="NZ_BSOH01000012.1"/>
</dbReference>
<organism evidence="3 4">
    <name type="scientific">Portibacter lacus</name>
    <dbReference type="NCBI Taxonomy" id="1099794"/>
    <lineage>
        <taxon>Bacteria</taxon>
        <taxon>Pseudomonadati</taxon>
        <taxon>Bacteroidota</taxon>
        <taxon>Saprospiria</taxon>
        <taxon>Saprospirales</taxon>
        <taxon>Haliscomenobacteraceae</taxon>
        <taxon>Portibacter</taxon>
    </lineage>
</organism>
<dbReference type="Pfam" id="PF16653">
    <property type="entry name" value="Sacchrp_dh_C"/>
    <property type="match status" value="1"/>
</dbReference>